<dbReference type="EMBL" id="JAIRAU010000002">
    <property type="protein sequence ID" value="MBZ5708931.1"/>
    <property type="molecule type" value="Genomic_DNA"/>
</dbReference>
<feature type="domain" description="PHA accumulation regulator DNA-binding N-terminal" evidence="2">
    <location>
        <begin position="22"/>
        <end position="78"/>
    </location>
</feature>
<comment type="caution">
    <text evidence="3">The sequence shown here is derived from an EMBL/GenBank/DDBJ whole genome shotgun (WGS) entry which is preliminary data.</text>
</comment>
<keyword evidence="4" id="KW-1185">Reference proteome</keyword>
<dbReference type="Proteomes" id="UP001139031">
    <property type="component" value="Unassembled WGS sequence"/>
</dbReference>
<reference evidence="3" key="1">
    <citation type="submission" date="2021-08" db="EMBL/GenBank/DDBJ databases">
        <authorList>
            <person name="Stevens D.C."/>
        </authorList>
    </citation>
    <scope>NUCLEOTIDE SEQUENCE</scope>
    <source>
        <strain evidence="3">DSM 53165</strain>
    </source>
</reference>
<proteinExistence type="predicted"/>
<protein>
    <recommendedName>
        <fullName evidence="2">PHA accumulation regulator DNA-binding N-terminal domain-containing protein</fullName>
    </recommendedName>
</protein>
<evidence type="ECO:0000313" key="4">
    <source>
        <dbReference type="Proteomes" id="UP001139031"/>
    </source>
</evidence>
<dbReference type="Pfam" id="PF07879">
    <property type="entry name" value="PHB_acc_N"/>
    <property type="match status" value="1"/>
</dbReference>
<dbReference type="InterPro" id="IPR012909">
    <property type="entry name" value="PHA_DNA-bd_N"/>
</dbReference>
<gene>
    <name evidence="3" type="ORF">K7C98_06655</name>
</gene>
<feature type="compositionally biased region" description="Pro residues" evidence="1">
    <location>
        <begin position="154"/>
        <end position="166"/>
    </location>
</feature>
<evidence type="ECO:0000313" key="3">
    <source>
        <dbReference type="EMBL" id="MBZ5708931.1"/>
    </source>
</evidence>
<dbReference type="RefSeq" id="WP_224190710.1">
    <property type="nucleotide sequence ID" value="NZ_JAIRAU010000002.1"/>
</dbReference>
<evidence type="ECO:0000256" key="1">
    <source>
        <dbReference type="SAM" id="MobiDB-lite"/>
    </source>
</evidence>
<organism evidence="3 4">
    <name type="scientific">Nannocystis pusilla</name>
    <dbReference type="NCBI Taxonomy" id="889268"/>
    <lineage>
        <taxon>Bacteria</taxon>
        <taxon>Pseudomonadati</taxon>
        <taxon>Myxococcota</taxon>
        <taxon>Polyangia</taxon>
        <taxon>Nannocystales</taxon>
        <taxon>Nannocystaceae</taxon>
        <taxon>Nannocystis</taxon>
    </lineage>
</organism>
<name>A0ABS7TLG2_9BACT</name>
<accession>A0ABS7TLG2</accession>
<evidence type="ECO:0000259" key="2">
    <source>
        <dbReference type="Pfam" id="PF07879"/>
    </source>
</evidence>
<feature type="region of interest" description="Disordered" evidence="1">
    <location>
        <begin position="150"/>
        <end position="173"/>
    </location>
</feature>
<sequence>MRNHSSHAQHDLGYRVAAMLQVKKYGNRRLYDTEGSRYVTLEEIAERVRMGEDLKVVDAKSGQDLTQVTLAQIILESRGAARLLPVSLLKQLVRMRDDALAEFFGRYVAWALEVYLQLKGNARAVVPWNPLADLAMPGILKRWCGGSAPVAGEPAPPPFPDEPPAEGPDMSDELAALRRELAELRRTVEDSRPARKGRRPAS</sequence>